<evidence type="ECO:0000256" key="2">
    <source>
        <dbReference type="SAM" id="SignalP"/>
    </source>
</evidence>
<evidence type="ECO:0008006" key="5">
    <source>
        <dbReference type="Google" id="ProtNLM"/>
    </source>
</evidence>
<dbReference type="EMBL" id="SOCN01000001">
    <property type="protein sequence ID" value="TDV24326.1"/>
    <property type="molecule type" value="Genomic_DNA"/>
</dbReference>
<protein>
    <recommendedName>
        <fullName evidence="5">Lipoprotein</fullName>
    </recommendedName>
</protein>
<proteinExistence type="predicted"/>
<evidence type="ECO:0000313" key="3">
    <source>
        <dbReference type="EMBL" id="TDV24326.1"/>
    </source>
</evidence>
<evidence type="ECO:0000256" key="1">
    <source>
        <dbReference type="SAM" id="MobiDB-lite"/>
    </source>
</evidence>
<name>A0A4R7UE23_9BACT</name>
<dbReference type="OrthoDB" id="393995at2"/>
<organism evidence="3 4">
    <name type="scientific">Mycoplasmopsis mustelae</name>
    <dbReference type="NCBI Taxonomy" id="171289"/>
    <lineage>
        <taxon>Bacteria</taxon>
        <taxon>Bacillati</taxon>
        <taxon>Mycoplasmatota</taxon>
        <taxon>Mycoplasmoidales</taxon>
        <taxon>Metamycoplasmataceae</taxon>
        <taxon>Mycoplasmopsis</taxon>
    </lineage>
</organism>
<keyword evidence="4" id="KW-1185">Reference proteome</keyword>
<sequence>MKKISKYVKVSSLASVANIALISCQAQETPQQKQINLVDITYSNITESSIQIKLEFNQKLKKNSNVKLDINKKIYQINLKTDTNIVNFNITSLNAHTMYEINNLKISDMEISLKSINNKSFKTNKKEILENNLLGTKINDVKMNSASINFIFAHNITQNKKEITLTINSKSVNVKKNSIDKNILTAELDNLNINTIYTITNLNFMNQKYLINLTFQTLKNKIEKSEQKPTGPETSIQDQNTNEPTKQHAKNPKPNKPEISKPTELDKLENQLPKEPNKTINTEDNPKIQNETSIPGVYKKTNEYGNVYDLQKANLLQKNEINIKNSDSFNELNKNNLITKHNFYTQYFNVLENYNKKEQVEKETTLIEKTNMVDIDNITIGNNHITLNLSNQSNQTITSAVVLVKSFDHHNPWSKYINLNINNGLATFSKKLLNNSINKYIITEIIINKEFKQVYNIATKYKFKTSPQITNLNLENFDIYKNENSKEIFATAGFNLTNEQWQILYDKVFVFYFEVKPKVFTPEKDLFDQTINNNDNFDEKNTVQTFKKIYIPFKQLQKFSLAAFQEQILYKLKYIDVVNSGSYLNFLDRIDISNKNIAFAYNFDWNNSNIHLKDQLYENDTKLDNNLYLNHGGLVIKQDLKLENNKENAKTKINFSIKNFANLLDFNYDFYNLTHRFANNNFKQNKKDFTLFKNSKQQDIHWFKTRDYLNNAIFKINDAKTEAVATVNLNDINMQTSVNDEDVIFWFVFELDLNPRKSYNLTEINDIPSRVRVPVSLKNIKQKQQMNNIDFLFDYIAEDNLYQQSLYQKIKNKIQFNLIFQNNRLSLQITSRNSNFKFYDNLTLHNFQNESGGYINRFDFFVNWVQDKKTKTKQITYQQQKKLDANSLLGESTAYNNTYELKASDYSANGETTPKLLEELPKKEDRGKRLFKEAKSVALNESRSRAFSIEKNLDGTWNIFAKVNDNPNDYRFYAFVNYHVWDTLINQYADLNKIAKKTVTKTQQKIEFTTIDLIAPTLINKPVDLRRPVYTDQNKGLSPEGNIFTYHIPNDKQGIIYNLFIDFSRHFNNDGLDTFKDNFAEVSNKTNIHSKLDTIMVIIDFKTLFEEFQNKNLETYIYQEKLLTQQQKDAIQHFLNFKNLKPLKLSSLSMFLNSFNNLNFYISTLPKTRLCGENPDCINKDTAYGLRYREYIIGNNPIQINDSANIVETIGTAISGLVEDFDWFSGSSGSGVYDYQGNLIGLDNQGGSWSSNGFLVFDTPQFAHFGNSELNLNPRTFYEIIKKLAYLYPNKYKDIFKER</sequence>
<keyword evidence="2" id="KW-0732">Signal</keyword>
<feature type="region of interest" description="Disordered" evidence="1">
    <location>
        <begin position="224"/>
        <end position="293"/>
    </location>
</feature>
<comment type="caution">
    <text evidence="3">The sequence shown here is derived from an EMBL/GenBank/DDBJ whole genome shotgun (WGS) entry which is preliminary data.</text>
</comment>
<dbReference type="PROSITE" id="PS51257">
    <property type="entry name" value="PROKAR_LIPOPROTEIN"/>
    <property type="match status" value="1"/>
</dbReference>
<dbReference type="Proteomes" id="UP000295757">
    <property type="component" value="Unassembled WGS sequence"/>
</dbReference>
<feature type="compositionally biased region" description="Basic and acidic residues" evidence="1">
    <location>
        <begin position="255"/>
        <end position="269"/>
    </location>
</feature>
<accession>A0A4R7UE23</accession>
<feature type="compositionally biased region" description="Polar residues" evidence="1">
    <location>
        <begin position="278"/>
        <end position="293"/>
    </location>
</feature>
<gene>
    <name evidence="3" type="ORF">BCF59_0286</name>
</gene>
<reference evidence="3 4" key="1">
    <citation type="submission" date="2019-03" db="EMBL/GenBank/DDBJ databases">
        <title>Genomic Encyclopedia of Archaeal and Bacterial Type Strains, Phase II (KMG-II): from individual species to whole genera.</title>
        <authorList>
            <person name="Goeker M."/>
        </authorList>
    </citation>
    <scope>NUCLEOTIDE SEQUENCE [LARGE SCALE GENOMIC DNA]</scope>
    <source>
        <strain evidence="3 4">ATCC 35214</strain>
    </source>
</reference>
<evidence type="ECO:0000313" key="4">
    <source>
        <dbReference type="Proteomes" id="UP000295757"/>
    </source>
</evidence>
<feature type="chain" id="PRO_5020957632" description="Lipoprotein" evidence="2">
    <location>
        <begin position="27"/>
        <end position="1299"/>
    </location>
</feature>
<dbReference type="RefSeq" id="WP_134110520.1">
    <property type="nucleotide sequence ID" value="NZ_SOCN01000001.1"/>
</dbReference>
<feature type="compositionally biased region" description="Polar residues" evidence="1">
    <location>
        <begin position="232"/>
        <end position="244"/>
    </location>
</feature>
<feature type="signal peptide" evidence="2">
    <location>
        <begin position="1"/>
        <end position="26"/>
    </location>
</feature>